<organism evidence="8 9">
    <name type="scientific">Suttonella indologenes</name>
    <dbReference type="NCBI Taxonomy" id="13276"/>
    <lineage>
        <taxon>Bacteria</taxon>
        <taxon>Pseudomonadati</taxon>
        <taxon>Pseudomonadota</taxon>
        <taxon>Gammaproteobacteria</taxon>
        <taxon>Cardiobacteriales</taxon>
        <taxon>Cardiobacteriaceae</taxon>
        <taxon>Suttonella</taxon>
    </lineage>
</organism>
<dbReference type="PANTHER" id="PTHR21600:SF44">
    <property type="entry name" value="RIBOSOMAL LARGE SUBUNIT PSEUDOURIDINE SYNTHASE D"/>
    <property type="match status" value="1"/>
</dbReference>
<dbReference type="CDD" id="cd00165">
    <property type="entry name" value="S4"/>
    <property type="match status" value="1"/>
</dbReference>
<evidence type="ECO:0000256" key="4">
    <source>
        <dbReference type="PIRSR" id="PIRSR606225-1"/>
    </source>
</evidence>
<dbReference type="PROSITE" id="PS01129">
    <property type="entry name" value="PSI_RLU"/>
    <property type="match status" value="1"/>
</dbReference>
<dbReference type="EC" id="5.4.99.-" evidence="6"/>
<evidence type="ECO:0000256" key="6">
    <source>
        <dbReference type="RuleBase" id="RU362028"/>
    </source>
</evidence>
<name>A0A380MWU6_9GAMM</name>
<evidence type="ECO:0000313" key="8">
    <source>
        <dbReference type="EMBL" id="SUO96758.1"/>
    </source>
</evidence>
<evidence type="ECO:0000256" key="1">
    <source>
        <dbReference type="ARBA" id="ARBA00010876"/>
    </source>
</evidence>
<dbReference type="GO" id="GO:0003723">
    <property type="term" value="F:RNA binding"/>
    <property type="evidence" value="ECO:0007669"/>
    <property type="project" value="UniProtKB-KW"/>
</dbReference>
<dbReference type="NCBIfam" id="TIGR00005">
    <property type="entry name" value="rluA_subfam"/>
    <property type="match status" value="1"/>
</dbReference>
<dbReference type="NCBIfam" id="NF008385">
    <property type="entry name" value="PRK11180.1"/>
    <property type="match status" value="1"/>
</dbReference>
<gene>
    <name evidence="8" type="primary">rluD</name>
    <name evidence="8" type="ORF">NCTC10717_01160</name>
</gene>
<keyword evidence="2 6" id="KW-0413">Isomerase</keyword>
<dbReference type="PANTHER" id="PTHR21600">
    <property type="entry name" value="MITOCHONDRIAL RNA PSEUDOURIDINE SYNTHASE"/>
    <property type="match status" value="1"/>
</dbReference>
<comment type="similarity">
    <text evidence="1 6">Belongs to the pseudouridine synthase RluA family.</text>
</comment>
<dbReference type="GO" id="GO:0000455">
    <property type="term" value="P:enzyme-directed rRNA pseudouridine synthesis"/>
    <property type="evidence" value="ECO:0007669"/>
    <property type="project" value="TreeGrafter"/>
</dbReference>
<dbReference type="GO" id="GO:0160140">
    <property type="term" value="F:23S rRNA pseudouridine(1911/1915/1917) synthase activity"/>
    <property type="evidence" value="ECO:0007669"/>
    <property type="project" value="UniProtKB-EC"/>
</dbReference>
<dbReference type="PROSITE" id="PS50889">
    <property type="entry name" value="S4"/>
    <property type="match status" value="1"/>
</dbReference>
<dbReference type="InterPro" id="IPR006145">
    <property type="entry name" value="PsdUridine_synth_RsuA/RluA"/>
</dbReference>
<sequence>MDKHSPSVLREISYTVGADENGLRADQILAAAFPEYSRARWQAALKAHSILVNQRPAKPKQALFAGDVISGGIEEEQQTQDLPQDLPLEVVFADEDIIVINKAAGMVVHPAVGNADGTLLNAVLHHFPATAQLPRAGIVHRLDKDTSGLMVVAHSLRAHTHLVRQLQEREMGREYLALVHRYVTAGATIDQPIGRHASDRLKMTVRSDGREAITHYRIEERLGDFTLLRVKLETGRTHQIRVHLSENRFPLVGDTLYGGRLIPSKQTAEAAREAVMRFPRQALHAQKLALLHPATEEWLEFECELPSDMQGLLAVLRAQQGAE</sequence>
<evidence type="ECO:0000256" key="2">
    <source>
        <dbReference type="ARBA" id="ARBA00023235"/>
    </source>
</evidence>
<dbReference type="SUPFAM" id="SSF55174">
    <property type="entry name" value="Alpha-L RNA-binding motif"/>
    <property type="match status" value="1"/>
</dbReference>
<feature type="domain" description="Pseudouridine synthase RsuA/RluA-like" evidence="7">
    <location>
        <begin position="96"/>
        <end position="245"/>
    </location>
</feature>
<protein>
    <recommendedName>
        <fullName evidence="6">Pseudouridine synthase</fullName>
        <ecNumber evidence="6">5.4.99.-</ecNumber>
    </recommendedName>
</protein>
<dbReference type="InterPro" id="IPR050188">
    <property type="entry name" value="RluA_PseudoU_synthase"/>
</dbReference>
<dbReference type="SUPFAM" id="SSF55120">
    <property type="entry name" value="Pseudouridine synthase"/>
    <property type="match status" value="1"/>
</dbReference>
<dbReference type="CDD" id="cd02869">
    <property type="entry name" value="PseudoU_synth_RluA_like"/>
    <property type="match status" value="1"/>
</dbReference>
<dbReference type="Pfam" id="PF00849">
    <property type="entry name" value="PseudoU_synth_2"/>
    <property type="match status" value="1"/>
</dbReference>
<comment type="catalytic activity">
    <reaction evidence="6">
        <text>a uridine in RNA = a pseudouridine in RNA</text>
        <dbReference type="Rhea" id="RHEA:48348"/>
        <dbReference type="Rhea" id="RHEA-COMP:12068"/>
        <dbReference type="Rhea" id="RHEA-COMP:12069"/>
        <dbReference type="ChEBI" id="CHEBI:65314"/>
        <dbReference type="ChEBI" id="CHEBI:65315"/>
    </reaction>
</comment>
<dbReference type="EMBL" id="UHIA01000004">
    <property type="protein sequence ID" value="SUO96758.1"/>
    <property type="molecule type" value="Genomic_DNA"/>
</dbReference>
<dbReference type="RefSeq" id="WP_115218405.1">
    <property type="nucleotide sequence ID" value="NZ_UHIA01000004.1"/>
</dbReference>
<dbReference type="InterPro" id="IPR020103">
    <property type="entry name" value="PsdUridine_synth_cat_dom_sf"/>
</dbReference>
<keyword evidence="9" id="KW-1185">Reference proteome</keyword>
<evidence type="ECO:0000313" key="9">
    <source>
        <dbReference type="Proteomes" id="UP000254575"/>
    </source>
</evidence>
<accession>A0A380MWU6</accession>
<dbReference type="InterPro" id="IPR036986">
    <property type="entry name" value="S4_RNA-bd_sf"/>
</dbReference>
<dbReference type="Proteomes" id="UP000254575">
    <property type="component" value="Unassembled WGS sequence"/>
</dbReference>
<dbReference type="Gene3D" id="3.10.290.10">
    <property type="entry name" value="RNA-binding S4 domain"/>
    <property type="match status" value="1"/>
</dbReference>
<proteinExistence type="inferred from homology"/>
<dbReference type="Gene3D" id="3.30.2350.10">
    <property type="entry name" value="Pseudouridine synthase"/>
    <property type="match status" value="1"/>
</dbReference>
<evidence type="ECO:0000259" key="7">
    <source>
        <dbReference type="Pfam" id="PF00849"/>
    </source>
</evidence>
<evidence type="ECO:0000256" key="3">
    <source>
        <dbReference type="ARBA" id="ARBA00036882"/>
    </source>
</evidence>
<dbReference type="InterPro" id="IPR006225">
    <property type="entry name" value="PsdUridine_synth_RluC/D"/>
</dbReference>
<evidence type="ECO:0000256" key="5">
    <source>
        <dbReference type="PROSITE-ProRule" id="PRU00182"/>
    </source>
</evidence>
<dbReference type="AlphaFoldDB" id="A0A380MWU6"/>
<comment type="function">
    <text evidence="6">Responsible for synthesis of pseudouridine from uracil.</text>
</comment>
<dbReference type="OrthoDB" id="9785808at2"/>
<reference evidence="8 9" key="1">
    <citation type="submission" date="2018-06" db="EMBL/GenBank/DDBJ databases">
        <authorList>
            <consortium name="Pathogen Informatics"/>
            <person name="Doyle S."/>
        </authorList>
    </citation>
    <scope>NUCLEOTIDE SEQUENCE [LARGE SCALE GENOMIC DNA]</scope>
    <source>
        <strain evidence="8 9">NCTC10717</strain>
    </source>
</reference>
<dbReference type="InterPro" id="IPR006224">
    <property type="entry name" value="PsdUridine_synth_RluA-like_CS"/>
</dbReference>
<keyword evidence="5" id="KW-0694">RNA-binding</keyword>
<comment type="catalytic activity">
    <reaction evidence="3">
        <text>uridine(1911/1915/1917) in 23S rRNA = pseudouridine(1911/1915/1917) in 23S rRNA</text>
        <dbReference type="Rhea" id="RHEA:42524"/>
        <dbReference type="Rhea" id="RHEA-COMP:10097"/>
        <dbReference type="Rhea" id="RHEA-COMP:10098"/>
        <dbReference type="ChEBI" id="CHEBI:65314"/>
        <dbReference type="ChEBI" id="CHEBI:65315"/>
        <dbReference type="EC" id="5.4.99.23"/>
    </reaction>
</comment>
<feature type="active site" evidence="4">
    <location>
        <position position="143"/>
    </location>
</feature>